<dbReference type="InterPro" id="IPR020807">
    <property type="entry name" value="PKS_DH"/>
</dbReference>
<dbReference type="RefSeq" id="WP_062907992.1">
    <property type="nucleotide sequence ID" value="NZ_JAEKMM010000001.1"/>
</dbReference>
<dbReference type="InterPro" id="IPR042104">
    <property type="entry name" value="PKS_dehydratase_sf"/>
</dbReference>
<comment type="pathway">
    <text evidence="2">Antibiotic biosynthesis.</text>
</comment>
<comment type="pathway">
    <text evidence="3">Lipid metabolism.</text>
</comment>
<dbReference type="Gene3D" id="3.40.50.720">
    <property type="entry name" value="NAD(P)-binding Rossmann-like Domain"/>
    <property type="match status" value="3"/>
</dbReference>
<evidence type="ECO:0000256" key="13">
    <source>
        <dbReference type="SAM" id="Coils"/>
    </source>
</evidence>
<dbReference type="InterPro" id="IPR009081">
    <property type="entry name" value="PP-bd_ACP"/>
</dbReference>
<keyword evidence="10" id="KW-0511">Multifunctional enzyme</keyword>
<dbReference type="InterPro" id="IPR016035">
    <property type="entry name" value="Acyl_Trfase/lysoPLipase"/>
</dbReference>
<dbReference type="Proteomes" id="UP000217768">
    <property type="component" value="Unassembled WGS sequence"/>
</dbReference>
<dbReference type="InterPro" id="IPR011032">
    <property type="entry name" value="GroES-like_sf"/>
</dbReference>
<dbReference type="Gene3D" id="3.40.47.10">
    <property type="match status" value="1"/>
</dbReference>
<dbReference type="InterPro" id="IPR049551">
    <property type="entry name" value="PKS_DH_C"/>
</dbReference>
<dbReference type="SUPFAM" id="SSF51735">
    <property type="entry name" value="NAD(P)-binding Rossmann-fold domains"/>
    <property type="match status" value="3"/>
</dbReference>
<protein>
    <submittedName>
        <fullName evidence="17">Polyketide synthase</fullName>
    </submittedName>
</protein>
<dbReference type="FunFam" id="3.90.180.10:FF:000032">
    <property type="entry name" value="Probable polyketide synthase pks1"/>
    <property type="match status" value="1"/>
</dbReference>
<dbReference type="FunFam" id="1.10.1200.10:FF:000007">
    <property type="entry name" value="Probable polyketide synthase pks17"/>
    <property type="match status" value="1"/>
</dbReference>
<dbReference type="InterPro" id="IPR049552">
    <property type="entry name" value="PKS_DH_N"/>
</dbReference>
<dbReference type="Pfam" id="PF14765">
    <property type="entry name" value="PS-DH"/>
    <property type="match status" value="1"/>
</dbReference>
<dbReference type="FunFam" id="3.40.50.720:FF:000209">
    <property type="entry name" value="Polyketide synthase Pks12"/>
    <property type="match status" value="1"/>
</dbReference>
<feature type="coiled-coil region" evidence="13">
    <location>
        <begin position="5"/>
        <end position="32"/>
    </location>
</feature>
<dbReference type="Gene3D" id="3.40.366.10">
    <property type="entry name" value="Malonyl-Coenzyme A Acyl Carrier Protein, domain 2"/>
    <property type="match status" value="1"/>
</dbReference>
<dbReference type="Pfam" id="PF00698">
    <property type="entry name" value="Acyl_transf_1"/>
    <property type="match status" value="1"/>
</dbReference>
<evidence type="ECO:0000256" key="4">
    <source>
        <dbReference type="ARBA" id="ARBA00022450"/>
    </source>
</evidence>
<dbReference type="InterPro" id="IPR013968">
    <property type="entry name" value="PKS_KR"/>
</dbReference>
<accession>A0A2A2ZL70</accession>
<dbReference type="FunFam" id="3.40.50.720:FF:000381">
    <property type="entry name" value="Probable polyketide synthase pks17"/>
    <property type="match status" value="1"/>
</dbReference>
<comment type="cofactor">
    <cofactor evidence="1">
        <name>pantetheine 4'-phosphate</name>
        <dbReference type="ChEBI" id="CHEBI:47942"/>
    </cofactor>
</comment>
<keyword evidence="6" id="KW-0808">Transferase</keyword>
<dbReference type="InterPro" id="IPR050091">
    <property type="entry name" value="PKS_NRPS_Biosynth_Enz"/>
</dbReference>
<evidence type="ECO:0000313" key="17">
    <source>
        <dbReference type="EMBL" id="PBA27105.1"/>
    </source>
</evidence>
<evidence type="ECO:0000259" key="14">
    <source>
        <dbReference type="PROSITE" id="PS50075"/>
    </source>
</evidence>
<dbReference type="PROSITE" id="PS52019">
    <property type="entry name" value="PKS_MFAS_DH"/>
    <property type="match status" value="1"/>
</dbReference>
<dbReference type="InterPro" id="IPR014030">
    <property type="entry name" value="Ketoacyl_synth_N"/>
</dbReference>
<dbReference type="Pfam" id="PF02801">
    <property type="entry name" value="Ketoacyl-synt_C"/>
    <property type="match status" value="1"/>
</dbReference>
<evidence type="ECO:0000259" key="15">
    <source>
        <dbReference type="PROSITE" id="PS52004"/>
    </source>
</evidence>
<organism evidence="17 18">
    <name type="scientific">Mycobacterium avium</name>
    <dbReference type="NCBI Taxonomy" id="1764"/>
    <lineage>
        <taxon>Bacteria</taxon>
        <taxon>Bacillati</taxon>
        <taxon>Actinomycetota</taxon>
        <taxon>Actinomycetes</taxon>
        <taxon>Mycobacteriales</taxon>
        <taxon>Mycobacteriaceae</taxon>
        <taxon>Mycobacterium</taxon>
        <taxon>Mycobacterium avium complex (MAC)</taxon>
    </lineage>
</organism>
<dbReference type="InterPro" id="IPR020806">
    <property type="entry name" value="PKS_PP-bd"/>
</dbReference>
<dbReference type="Gene3D" id="3.90.180.10">
    <property type="entry name" value="Medium-chain alcohol dehydrogenases, catalytic domain"/>
    <property type="match status" value="1"/>
</dbReference>
<dbReference type="PROSITE" id="PS00012">
    <property type="entry name" value="PHOSPHOPANTETHEINE"/>
    <property type="match status" value="1"/>
</dbReference>
<feature type="region of interest" description="C-terminal hotdog fold" evidence="12">
    <location>
        <begin position="1062"/>
        <end position="1198"/>
    </location>
</feature>
<dbReference type="GO" id="GO:0006633">
    <property type="term" value="P:fatty acid biosynthetic process"/>
    <property type="evidence" value="ECO:0007669"/>
    <property type="project" value="InterPro"/>
</dbReference>
<reference evidence="17 18" key="1">
    <citation type="submission" date="2017-08" db="EMBL/GenBank/DDBJ databases">
        <title>Phylogenetic analysis of Mycobacterium avium complex whole genomes.</title>
        <authorList>
            <person name="Caverly L.J."/>
            <person name="Spilker T."/>
            <person name="Lipuma J."/>
        </authorList>
    </citation>
    <scope>NUCLEOTIDE SEQUENCE [LARGE SCALE GENOMIC DNA]</scope>
    <source>
        <strain evidence="17 18">FLAC0165</strain>
    </source>
</reference>
<dbReference type="InterPro" id="IPR006162">
    <property type="entry name" value="Ppantetheine_attach_site"/>
</dbReference>
<feature type="active site" description="Proton donor; for dehydratase activity" evidence="12">
    <location>
        <position position="1123"/>
    </location>
</feature>
<evidence type="ECO:0000256" key="1">
    <source>
        <dbReference type="ARBA" id="ARBA00001957"/>
    </source>
</evidence>
<dbReference type="Pfam" id="PF08659">
    <property type="entry name" value="KR"/>
    <property type="match status" value="1"/>
</dbReference>
<sequence>MSGDTEELVRALRQSLKENERLKRENRRYLVAATEPVAVVGIGCRYPGGVDSPEALWEMVVEGRDVVSEFPADRGWDLAGLFDADPDAVGKSYCRCGGFLTGVGDFDAAFFGIAPSEALAMDPQQRLLLEVSWEALERAGIDPATLRGSATGVFAGIFHGSYGGQGRVPGNLERYGLRGSTLSVASGRVAYALGLEGPAVSVDTACSSSLVALHLAAQSLRSGECDLALAGGVTVMATPAMFIEFSRQRALAADGRCKAYAGAADGTGFSEGVGVLVLERLSDARRLGHSVLAVLRGSAVNQDGASNGLATPNGPSQQRVIRAALANARLGAADVDLVEGHGTGTMLGDPIEAQALLATYGQDRPVDEPLWLGSIKSNMGHTSAAAGAGGVIKMVQAIRHGVMPKTLHVDEPTPQVDWSAGAVSLLTEARPWPARDRPRRAGVSSFGISGTNAHVIVEQYEPETVAPQGGDVVVPWVLSARSAEALTNQAARLLARVKADPGVRVLDVGWSLVSTRSRFEHRAVIVGADGAQLLRRLADLARGQPGAGVVTGRAQPVGKTVFVFPGQGSQWPGMGAQLLDRSTVFAEHMHRCARALAEHVDWSLIDVIRGAPGAPGLDRVDVVQPALWAVMVSLAELWRSVGVVPDAVIGHSQGEIAAACVAGALSLQDAARVVALRSRLLVRLSGRGGMVSLACGRSRAEQLIAPWGERLNIATVNGISAVVVSGEVDALTELLDRCAADDIRARRIDVDYASHSVQVEEIRDSLAEALRGIAPRSSAVAFFSTVTGELMDTAALDGDYWFRSIRQTVRFERAVRGAAEAGYRAFIECSPHPVLTAAIEETMPDGGQGCVIPSLGRDDGGPDRFWLSAGQAFVSGVVVDWCATLDGLGGRRVDLPTYGFVRQHFWLPGGSTGSSDVAALGLRGAEHGLLGAVLPRPDSGGVVLTGRLSTSAQAWLADHAVGDAVLFPGAGFVELAIRAGDEVGCGVIDELTLSAPLPLPASGGVRLQLVVGAPDESGRRPLSVYSAAAHQDSDWMLHAEGVLRAGTVTPAGDLSIWPPIGATAVDVTGGYARLAQRGYEYGRAFRGLRAMWQRGDEIFAEVALPDDAAAAGDDFGVHPVLLDAALHALGVAGEKDQTVLPFSWQGVALHASGASRARVRIAPAGAGAVSVELADGAGLPVLSVRSVTMRPVSPGQLSAATGTAQPSGLLDVIWSPIALGGNDLGDEVTLWEPGEHGGDVVKSVHAAVTETLAVLQSWLDGEGAGVLAVQTHGAVALAGEDVSDLAGAAVWGLVRSAQAEHPGRLVLIDSDGSLDARAVIPCGEPQVVVRQGVAHAARLRPARAGATLGLPSGAWRLDAGGEGTLRDLVVSRCPRTELADGQVRVAVAAVGVNFRDVLVALGMYPGGGRLGAEGAGVVVEVGPAVTGLAVGDPVMGLLGVVGSEAVVDQRLLTAVPPGLSLVAAAGVPVVFLTALYGLSVLAGLRPGERVLVHTATGGVGMAAVQLARHYGAEVFATASRGKWDTLRAMGFDDDHIGDSRSPDFEQKFLAATGGSGVDVVLNSLAGEFTDASLRLLAPGGRFIEMGKTDVRDPDVVAQRYRGARYRAFDLMEAGPDRTAAMLAEIVGLLRAGVLTPLPLKTFDVRCGSAAYRYVSQARHIGKVVLTVPSGPGEVLSGCGGGLAQSTVLITGGTGMAGSALARHLVDRYRVGHVVLVSRTGAQAAGAAELVDELQRAGASASVLACDVADRDAVATMLAGLPAGYPLRGIVHAAGILDDGLLSSLTPDRVDAVLRAKVDGAWNLHELTKDLDLSAFVVFSSMAGIVGTPGQANYAAANSFLDGLVAHRRADGLAGLSLAWGLWEQASAMTAHLGDRDKARMSRIGLAPLSTEQALAAFDAAMLVETPVLVAARLDRAALSENIAALPPLLRELAAGPTRRVIDDADLTASMSGLAARLHGLSPEARRRELVDLVCGNAAMVLGVPNPADINAGRAFQDLGFDSLTAVELRNRLKNATGLTLSPTLIFDYPTPVVLAEHLDSRLAGSGGDDQPDLMGRFNDITRELQALLGAPHWNSDDKAVLRARIHGLLGALPAGDGPDSAPLDEDLEAATESQLFAILDEELGR</sequence>
<dbReference type="SMART" id="SM00827">
    <property type="entry name" value="PKS_AT"/>
    <property type="match status" value="1"/>
</dbReference>
<evidence type="ECO:0000256" key="8">
    <source>
        <dbReference type="ARBA" id="ARBA00023098"/>
    </source>
</evidence>
<dbReference type="Pfam" id="PF00550">
    <property type="entry name" value="PP-binding"/>
    <property type="match status" value="1"/>
</dbReference>
<dbReference type="EMBL" id="NSFD01000011">
    <property type="protein sequence ID" value="PBA27105.1"/>
    <property type="molecule type" value="Genomic_DNA"/>
</dbReference>
<dbReference type="SMART" id="SM00823">
    <property type="entry name" value="PKS_PP"/>
    <property type="match status" value="1"/>
</dbReference>
<dbReference type="GO" id="GO:0004315">
    <property type="term" value="F:3-oxoacyl-[acyl-carrier-protein] synthase activity"/>
    <property type="evidence" value="ECO:0007669"/>
    <property type="project" value="InterPro"/>
</dbReference>
<dbReference type="InterPro" id="IPR001227">
    <property type="entry name" value="Ac_transferase_dom_sf"/>
</dbReference>
<dbReference type="SUPFAM" id="SSF53901">
    <property type="entry name" value="Thiolase-like"/>
    <property type="match status" value="1"/>
</dbReference>
<dbReference type="InterPro" id="IPR020843">
    <property type="entry name" value="ER"/>
</dbReference>
<dbReference type="SMART" id="SM01294">
    <property type="entry name" value="PKS_PP_betabranch"/>
    <property type="match status" value="1"/>
</dbReference>
<dbReference type="Pfam" id="PF21089">
    <property type="entry name" value="PKS_DH_N"/>
    <property type="match status" value="1"/>
</dbReference>
<dbReference type="Pfam" id="PF08240">
    <property type="entry name" value="ADH_N"/>
    <property type="match status" value="1"/>
</dbReference>
<dbReference type="GO" id="GO:0016491">
    <property type="term" value="F:oxidoreductase activity"/>
    <property type="evidence" value="ECO:0007669"/>
    <property type="project" value="InterPro"/>
</dbReference>
<dbReference type="InterPro" id="IPR015083">
    <property type="entry name" value="NorB/c/GfsB-D-like_docking"/>
</dbReference>
<dbReference type="Pfam" id="PF16197">
    <property type="entry name" value="KAsynt_C_assoc"/>
    <property type="match status" value="1"/>
</dbReference>
<gene>
    <name evidence="17" type="ORF">CKJ66_09550</name>
</gene>
<dbReference type="Gene3D" id="1.10.1200.10">
    <property type="entry name" value="ACP-like"/>
    <property type="match status" value="1"/>
</dbReference>
<dbReference type="GO" id="GO:0031177">
    <property type="term" value="F:phosphopantetheine binding"/>
    <property type="evidence" value="ECO:0007669"/>
    <property type="project" value="InterPro"/>
</dbReference>
<evidence type="ECO:0000313" key="18">
    <source>
        <dbReference type="Proteomes" id="UP000217768"/>
    </source>
</evidence>
<dbReference type="Pfam" id="PF00109">
    <property type="entry name" value="ketoacyl-synt"/>
    <property type="match status" value="1"/>
</dbReference>
<dbReference type="FunFam" id="3.10.129.110:FF:000003">
    <property type="entry name" value="Probable polyketide synthase pks1"/>
    <property type="match status" value="1"/>
</dbReference>
<dbReference type="SUPFAM" id="SSF55048">
    <property type="entry name" value="Probable ACP-binding domain of malonyl-CoA ACP transacylase"/>
    <property type="match status" value="1"/>
</dbReference>
<dbReference type="FunFam" id="3.40.366.10:FF:000002">
    <property type="entry name" value="Probable polyketide synthase 2"/>
    <property type="match status" value="1"/>
</dbReference>
<dbReference type="InterPro" id="IPR014031">
    <property type="entry name" value="Ketoacyl_synth_C"/>
</dbReference>
<dbReference type="InterPro" id="IPR036291">
    <property type="entry name" value="NAD(P)-bd_dom_sf"/>
</dbReference>
<keyword evidence="8" id="KW-0443">Lipid metabolism</keyword>
<keyword evidence="11" id="KW-0012">Acyltransferase</keyword>
<dbReference type="InterPro" id="IPR014043">
    <property type="entry name" value="Acyl_transferase_dom"/>
</dbReference>
<dbReference type="InterPro" id="IPR020841">
    <property type="entry name" value="PKS_Beta-ketoAc_synthase_dom"/>
</dbReference>
<keyword evidence="9" id="KW-0045">Antibiotic biosynthesis</keyword>
<evidence type="ECO:0000256" key="10">
    <source>
        <dbReference type="ARBA" id="ARBA00023268"/>
    </source>
</evidence>
<dbReference type="Pfam" id="PF13602">
    <property type="entry name" value="ADH_zinc_N_2"/>
    <property type="match status" value="1"/>
</dbReference>
<evidence type="ECO:0000256" key="6">
    <source>
        <dbReference type="ARBA" id="ARBA00022679"/>
    </source>
</evidence>
<dbReference type="SUPFAM" id="SSF52151">
    <property type="entry name" value="FabD/lysophospholipase-like"/>
    <property type="match status" value="1"/>
</dbReference>
<dbReference type="FunFam" id="3.40.47.10:FF:000019">
    <property type="entry name" value="Polyketide synthase type I"/>
    <property type="match status" value="1"/>
</dbReference>
<dbReference type="InterPro" id="IPR055123">
    <property type="entry name" value="SpnB-like_Rossmann"/>
</dbReference>
<dbReference type="GO" id="GO:0004312">
    <property type="term" value="F:fatty acid synthase activity"/>
    <property type="evidence" value="ECO:0007669"/>
    <property type="project" value="TreeGrafter"/>
</dbReference>
<dbReference type="InterPro" id="IPR032821">
    <property type="entry name" value="PKS_assoc"/>
</dbReference>
<feature type="active site" description="Proton acceptor; for dehydratase activity" evidence="12">
    <location>
        <position position="959"/>
    </location>
</feature>
<keyword evidence="5" id="KW-0597">Phosphoprotein</keyword>
<dbReference type="SMART" id="SM00826">
    <property type="entry name" value="PKS_DH"/>
    <property type="match status" value="1"/>
</dbReference>
<dbReference type="Pfam" id="PF22953">
    <property type="entry name" value="SpnB_Rossmann"/>
    <property type="match status" value="1"/>
</dbReference>
<dbReference type="InterPro" id="IPR018201">
    <property type="entry name" value="Ketoacyl_synth_AS"/>
</dbReference>
<dbReference type="InterPro" id="IPR016039">
    <property type="entry name" value="Thiolase-like"/>
</dbReference>
<evidence type="ECO:0000256" key="5">
    <source>
        <dbReference type="ARBA" id="ARBA00022553"/>
    </source>
</evidence>
<dbReference type="CDD" id="cd00833">
    <property type="entry name" value="PKS"/>
    <property type="match status" value="1"/>
</dbReference>
<dbReference type="CDD" id="cd08956">
    <property type="entry name" value="KR_3_FAS_SDR_x"/>
    <property type="match status" value="1"/>
</dbReference>
<dbReference type="PROSITE" id="PS00606">
    <property type="entry name" value="KS3_1"/>
    <property type="match status" value="1"/>
</dbReference>
<feature type="region of interest" description="N-terminal hotdog fold" evidence="12">
    <location>
        <begin position="927"/>
        <end position="1050"/>
    </location>
</feature>
<dbReference type="Gene3D" id="3.30.70.3290">
    <property type="match status" value="1"/>
</dbReference>
<dbReference type="SUPFAM" id="SSF50129">
    <property type="entry name" value="GroES-like"/>
    <property type="match status" value="1"/>
</dbReference>
<dbReference type="InterPro" id="IPR036736">
    <property type="entry name" value="ACP-like_sf"/>
</dbReference>
<dbReference type="SMART" id="SM00825">
    <property type="entry name" value="PKS_KS"/>
    <property type="match status" value="1"/>
</dbReference>
<dbReference type="InterPro" id="IPR013154">
    <property type="entry name" value="ADH-like_N"/>
</dbReference>
<dbReference type="InterPro" id="IPR016036">
    <property type="entry name" value="Malonyl_transacylase_ACP-bd"/>
</dbReference>
<dbReference type="CDD" id="cd05195">
    <property type="entry name" value="enoyl_red"/>
    <property type="match status" value="1"/>
</dbReference>
<feature type="domain" description="Carrier" evidence="14">
    <location>
        <begin position="1967"/>
        <end position="2042"/>
    </location>
</feature>
<dbReference type="Pfam" id="PF08990">
    <property type="entry name" value="Docking"/>
    <property type="match status" value="1"/>
</dbReference>
<dbReference type="InterPro" id="IPR049900">
    <property type="entry name" value="PKS_mFAS_DH"/>
</dbReference>
<dbReference type="SMART" id="SM00822">
    <property type="entry name" value="PKS_KR"/>
    <property type="match status" value="1"/>
</dbReference>
<evidence type="ECO:0000256" key="2">
    <source>
        <dbReference type="ARBA" id="ARBA00004792"/>
    </source>
</evidence>
<dbReference type="GeneID" id="75270511"/>
<keyword evidence="13" id="KW-0175">Coiled coil</keyword>
<dbReference type="GO" id="GO:0033068">
    <property type="term" value="P:macrolide biosynthetic process"/>
    <property type="evidence" value="ECO:0007669"/>
    <property type="project" value="UniProtKB-ARBA"/>
</dbReference>
<evidence type="ECO:0000256" key="3">
    <source>
        <dbReference type="ARBA" id="ARBA00005189"/>
    </source>
</evidence>
<dbReference type="PANTHER" id="PTHR43775:SF51">
    <property type="entry name" value="INACTIVE PHENOLPHTHIOCEROL SYNTHESIS POLYKETIDE SYNTHASE TYPE I PKS1-RELATED"/>
    <property type="match status" value="1"/>
</dbReference>
<keyword evidence="7" id="KW-0276">Fatty acid metabolism</keyword>
<dbReference type="PANTHER" id="PTHR43775">
    <property type="entry name" value="FATTY ACID SYNTHASE"/>
    <property type="match status" value="1"/>
</dbReference>
<feature type="domain" description="PKS/mFAS DH" evidence="16">
    <location>
        <begin position="927"/>
        <end position="1198"/>
    </location>
</feature>
<evidence type="ECO:0000256" key="9">
    <source>
        <dbReference type="ARBA" id="ARBA00023194"/>
    </source>
</evidence>
<comment type="caution">
    <text evidence="17">The sequence shown here is derived from an EMBL/GenBank/DDBJ whole genome shotgun (WGS) entry which is preliminary data.</text>
</comment>
<evidence type="ECO:0000256" key="11">
    <source>
        <dbReference type="ARBA" id="ARBA00023315"/>
    </source>
</evidence>
<dbReference type="SUPFAM" id="SSF47336">
    <property type="entry name" value="ACP-like"/>
    <property type="match status" value="1"/>
</dbReference>
<dbReference type="Gene3D" id="3.10.129.110">
    <property type="entry name" value="Polyketide synthase dehydratase"/>
    <property type="match status" value="1"/>
</dbReference>
<keyword evidence="4" id="KW-0596">Phosphopantetheine</keyword>
<name>A0A2A2ZL70_MYCAV</name>
<dbReference type="PROSITE" id="PS50075">
    <property type="entry name" value="CARRIER"/>
    <property type="match status" value="1"/>
</dbReference>
<dbReference type="PROSITE" id="PS52004">
    <property type="entry name" value="KS3_2"/>
    <property type="match status" value="1"/>
</dbReference>
<proteinExistence type="predicted"/>
<dbReference type="SMART" id="SM00829">
    <property type="entry name" value="PKS_ER"/>
    <property type="match status" value="1"/>
</dbReference>
<evidence type="ECO:0000256" key="7">
    <source>
        <dbReference type="ARBA" id="ARBA00022832"/>
    </source>
</evidence>
<dbReference type="InterPro" id="IPR057326">
    <property type="entry name" value="KR_dom"/>
</dbReference>
<evidence type="ECO:0000259" key="16">
    <source>
        <dbReference type="PROSITE" id="PS52019"/>
    </source>
</evidence>
<evidence type="ECO:0000256" key="12">
    <source>
        <dbReference type="PROSITE-ProRule" id="PRU01363"/>
    </source>
</evidence>
<feature type="domain" description="Ketosynthase family 3 (KS3)" evidence="15">
    <location>
        <begin position="34"/>
        <end position="459"/>
    </location>
</feature>